<dbReference type="EMBL" id="SNXW01000018">
    <property type="protein sequence ID" value="TDP78707.1"/>
    <property type="molecule type" value="Genomic_DNA"/>
</dbReference>
<dbReference type="Pfam" id="PF07589">
    <property type="entry name" value="PEP-CTERM"/>
    <property type="match status" value="1"/>
</dbReference>
<protein>
    <submittedName>
        <fullName evidence="3">Putative secreted protein with PEP-CTERM sorting signal/MYXO-CTERM domain-containing protein</fullName>
    </submittedName>
</protein>
<dbReference type="Proteomes" id="UP000294593">
    <property type="component" value="Unassembled WGS sequence"/>
</dbReference>
<feature type="signal peptide" evidence="1">
    <location>
        <begin position="1"/>
        <end position="22"/>
    </location>
</feature>
<comment type="caution">
    <text evidence="3">The sequence shown here is derived from an EMBL/GenBank/DDBJ whole genome shotgun (WGS) entry which is preliminary data.</text>
</comment>
<keyword evidence="4" id="KW-1185">Reference proteome</keyword>
<evidence type="ECO:0000259" key="2">
    <source>
        <dbReference type="Pfam" id="PF07589"/>
    </source>
</evidence>
<evidence type="ECO:0000313" key="4">
    <source>
        <dbReference type="Proteomes" id="UP000294593"/>
    </source>
</evidence>
<feature type="domain" description="Ice-binding protein C-terminal" evidence="2">
    <location>
        <begin position="188"/>
        <end position="212"/>
    </location>
</feature>
<name>A0A4R6QZZ6_9BURK</name>
<dbReference type="NCBIfam" id="TIGR02595">
    <property type="entry name" value="PEP_CTERM"/>
    <property type="match status" value="1"/>
</dbReference>
<organism evidence="3 4">
    <name type="scientific">Aquabacterium commune</name>
    <dbReference type="NCBI Taxonomy" id="70586"/>
    <lineage>
        <taxon>Bacteria</taxon>
        <taxon>Pseudomonadati</taxon>
        <taxon>Pseudomonadota</taxon>
        <taxon>Betaproteobacteria</taxon>
        <taxon>Burkholderiales</taxon>
        <taxon>Aquabacterium</taxon>
    </lineage>
</organism>
<feature type="chain" id="PRO_5020694092" evidence="1">
    <location>
        <begin position="23"/>
        <end position="215"/>
    </location>
</feature>
<proteinExistence type="predicted"/>
<dbReference type="AlphaFoldDB" id="A0A4R6QZZ6"/>
<reference evidence="3 4" key="1">
    <citation type="submission" date="2019-03" db="EMBL/GenBank/DDBJ databases">
        <title>Genomic Encyclopedia of Type Strains, Phase IV (KMG-IV): sequencing the most valuable type-strain genomes for metagenomic binning, comparative biology and taxonomic classification.</title>
        <authorList>
            <person name="Goeker M."/>
        </authorList>
    </citation>
    <scope>NUCLEOTIDE SEQUENCE [LARGE SCALE GENOMIC DNA]</scope>
    <source>
        <strain evidence="3 4">DSM 11901</strain>
    </source>
</reference>
<accession>A0A4R6QZZ6</accession>
<dbReference type="RefSeq" id="WP_166643632.1">
    <property type="nucleotide sequence ID" value="NZ_SNXW01000018.1"/>
</dbReference>
<evidence type="ECO:0000313" key="3">
    <source>
        <dbReference type="EMBL" id="TDP78707.1"/>
    </source>
</evidence>
<gene>
    <name evidence="3" type="ORF">EV672_1185</name>
</gene>
<evidence type="ECO:0000256" key="1">
    <source>
        <dbReference type="SAM" id="SignalP"/>
    </source>
</evidence>
<sequence>MSLAKHAVALALSVTLPIAAHATVPASTFNFYLEGGSLIDTVSNAPSYVSGDLQLIVRAFDASGKQLQVTSNFTGLGATTGSLLADGDLNAGSLLFGAPGEYLTLTFNKAVNMSSLRLSGWSNGTLGLGVESGTFTAGATSFTLGSTNDRGTPLTTFTTTGATGTVFKLQATGQSEFRLAGLNVTAAAVPEPGSYALMALGLAGIGLVARRRAAA</sequence>
<keyword evidence="1" id="KW-0732">Signal</keyword>
<dbReference type="InterPro" id="IPR013424">
    <property type="entry name" value="Ice-binding_C"/>
</dbReference>